<evidence type="ECO:0000256" key="6">
    <source>
        <dbReference type="ARBA" id="ARBA00022741"/>
    </source>
</evidence>
<comment type="subunit">
    <text evidence="2 11">Homodimer.</text>
</comment>
<proteinExistence type="inferred from homology"/>
<evidence type="ECO:0000256" key="11">
    <source>
        <dbReference type="HAMAP-Rule" id="MF_03125"/>
    </source>
</evidence>
<dbReference type="InterPro" id="IPR018220">
    <property type="entry name" value="Adenylosuccin_syn_GTP-bd"/>
</dbReference>
<keyword evidence="6 11" id="KW-0547">Nucleotide-binding</keyword>
<dbReference type="PROSITE" id="PS00513">
    <property type="entry name" value="ADENYLOSUCCIN_SYN_2"/>
    <property type="match status" value="1"/>
</dbReference>
<feature type="binding site" evidence="11">
    <location>
        <position position="226"/>
    </location>
    <ligand>
        <name>IMP</name>
        <dbReference type="ChEBI" id="CHEBI:58053"/>
    </ligand>
</feature>
<comment type="pathway">
    <text evidence="11 13">Purine metabolism; AMP biosynthesis via de novo pathway; AMP from IMP: step 1/2.</text>
</comment>
<dbReference type="InterPro" id="IPR033128">
    <property type="entry name" value="Adenylosuccin_syn_Lys_AS"/>
</dbReference>
<keyword evidence="7 11" id="KW-0658">Purine biosynthesis</keyword>
<evidence type="ECO:0000256" key="4">
    <source>
        <dbReference type="ARBA" id="ARBA00022598"/>
    </source>
</evidence>
<dbReference type="NCBIfam" id="NF002223">
    <property type="entry name" value="PRK01117.1"/>
    <property type="match status" value="1"/>
</dbReference>
<dbReference type="GO" id="GO:0004019">
    <property type="term" value="F:adenylosuccinate synthase activity"/>
    <property type="evidence" value="ECO:0007669"/>
    <property type="project" value="UniProtKB-UniRule"/>
</dbReference>
<dbReference type="FunFam" id="1.10.300.10:FF:000002">
    <property type="entry name" value="Adenylosuccinate synthetase, chloroplastic"/>
    <property type="match status" value="1"/>
</dbReference>
<dbReference type="Gene3D" id="3.40.440.10">
    <property type="entry name" value="Adenylosuccinate Synthetase, subunit A, domain 1"/>
    <property type="match status" value="1"/>
</dbReference>
<evidence type="ECO:0000256" key="5">
    <source>
        <dbReference type="ARBA" id="ARBA00022723"/>
    </source>
</evidence>
<dbReference type="FunFam" id="3.90.170.10:FF:000001">
    <property type="entry name" value="Adenylosuccinate synthetase"/>
    <property type="match status" value="1"/>
</dbReference>
<keyword evidence="9 11" id="KW-0342">GTP-binding</keyword>
<dbReference type="GO" id="GO:0005525">
    <property type="term" value="F:GTP binding"/>
    <property type="evidence" value="ECO:0007669"/>
    <property type="project" value="UniProtKB-UniRule"/>
</dbReference>
<evidence type="ECO:0000256" key="13">
    <source>
        <dbReference type="RuleBase" id="RU000520"/>
    </source>
</evidence>
<feature type="active site" evidence="12">
    <location>
        <position position="146"/>
    </location>
</feature>
<dbReference type="SMART" id="SM00788">
    <property type="entry name" value="Adenylsucc_synt"/>
    <property type="match status" value="1"/>
</dbReference>
<dbReference type="HAMAP" id="MF_00011">
    <property type="entry name" value="Adenylosucc_synth"/>
    <property type="match status" value="1"/>
</dbReference>
<name>D8PU03_SCHCM</name>
<keyword evidence="15" id="KW-1185">Reference proteome</keyword>
<dbReference type="Gene3D" id="1.10.300.10">
    <property type="entry name" value="Adenylosuccinate Synthetase, subunit A, domain 2"/>
    <property type="match status" value="1"/>
</dbReference>
<dbReference type="SUPFAM" id="SSF52540">
    <property type="entry name" value="P-loop containing nucleoside triphosphate hydrolases"/>
    <property type="match status" value="1"/>
</dbReference>
<feature type="binding site" evidence="11">
    <location>
        <position position="241"/>
    </location>
    <ligand>
        <name>IMP</name>
        <dbReference type="ChEBI" id="CHEBI:58053"/>
    </ligand>
</feature>
<comment type="cofactor">
    <cofactor evidence="11">
        <name>Mg(2+)</name>
        <dbReference type="ChEBI" id="CHEBI:18420"/>
    </cofactor>
    <text evidence="11">Binds 1 Mg(2+) ion per subunit.</text>
</comment>
<dbReference type="GO" id="GO:0046040">
    <property type="term" value="P:IMP metabolic process"/>
    <property type="evidence" value="ECO:0007669"/>
    <property type="project" value="TreeGrafter"/>
</dbReference>
<comment type="similarity">
    <text evidence="11 13">Belongs to the adenylosuccinate synthetase family.</text>
</comment>
<keyword evidence="4 11" id="KW-0436">Ligase</keyword>
<keyword evidence="5 11" id="KW-0479">Metal-binding</keyword>
<comment type="subcellular location">
    <subcellularLocation>
        <location evidence="11">Cytoplasm</location>
    </subcellularLocation>
</comment>
<dbReference type="NCBIfam" id="TIGR00184">
    <property type="entry name" value="purA"/>
    <property type="match status" value="1"/>
</dbReference>
<comment type="function">
    <text evidence="13">Plays an important role in the de novo pathway of purine nucleotide biosynthesis.</text>
</comment>
<feature type="binding site" evidence="11">
    <location>
        <begin position="40"/>
        <end position="42"/>
    </location>
    <ligand>
        <name>GTP</name>
        <dbReference type="ChEBI" id="CHEBI:37565"/>
    </ligand>
</feature>
<feature type="binding site" evidence="11">
    <location>
        <begin position="13"/>
        <end position="16"/>
    </location>
    <ligand>
        <name>IMP</name>
        <dbReference type="ChEBI" id="CHEBI:58053"/>
    </ligand>
</feature>
<dbReference type="PROSITE" id="PS01266">
    <property type="entry name" value="ADENYLOSUCCIN_SYN_1"/>
    <property type="match status" value="1"/>
</dbReference>
<gene>
    <name evidence="14" type="ORF">SCHCODRAFT_73898</name>
</gene>
<evidence type="ECO:0000256" key="10">
    <source>
        <dbReference type="ARBA" id="ARBA00050432"/>
    </source>
</evidence>
<dbReference type="UniPathway" id="UPA00075">
    <property type="reaction ID" value="UER00335"/>
</dbReference>
<sequence>MSATVVLGAQWGDEGKGKLVDILSAEIDVCARCAGGNNAGHTIVVPIGPEKKPTTFAFHLLPSGLVNPGCTGLIGNGVVVHLPSFFAELDALQAQGLDCTGRLFVSDRAQLVFDFHQIVDGLKEVELGGSSIGTTKKGIGPAYSGKASRSGLRVHHLFDHDTFAAKFRRLVEGRFKRYGHFEYDTEGEIERYKQLAERLRPHVIDSVAYIHKAISSGKHVLVEGANALMLDIDFGTYPFVTSSSTTIGGVCTGLGIPPKLIGKTIGVVKAYTTRVGGGPFPTEQLNDVGVHLQEVGREYGTTTGRRRRCGWLDLVVMKHSSLINGYDSLNLTKLDVLDDLTEIKIATKYLHEGKALEGFPADLELLAKVDVEYVTLPGWQTSISSLTSYDALPENCKKYIAFIEEFLGTPIEWIGVGPGRESMLHKEVARK</sequence>
<evidence type="ECO:0000313" key="14">
    <source>
        <dbReference type="EMBL" id="EFI99867.1"/>
    </source>
</evidence>
<dbReference type="EC" id="6.3.4.4" evidence="11 13"/>
<dbReference type="HOGENOM" id="CLU_029848_3_2_1"/>
<dbReference type="AlphaFoldDB" id="D8PU03"/>
<organism evidence="15">
    <name type="scientific">Schizophyllum commune (strain H4-8 / FGSC 9210)</name>
    <name type="common">Split gill fungus</name>
    <dbReference type="NCBI Taxonomy" id="578458"/>
    <lineage>
        <taxon>Eukaryota</taxon>
        <taxon>Fungi</taxon>
        <taxon>Dikarya</taxon>
        <taxon>Basidiomycota</taxon>
        <taxon>Agaricomycotina</taxon>
        <taxon>Agaricomycetes</taxon>
        <taxon>Agaricomycetidae</taxon>
        <taxon>Agaricales</taxon>
        <taxon>Schizophyllaceae</taxon>
        <taxon>Schizophyllum</taxon>
    </lineage>
</organism>
<feature type="binding site" evidence="11">
    <location>
        <position position="13"/>
    </location>
    <ligand>
        <name>Mg(2+)</name>
        <dbReference type="ChEBI" id="CHEBI:18420"/>
    </ligand>
</feature>
<dbReference type="PANTHER" id="PTHR11846">
    <property type="entry name" value="ADENYLOSUCCINATE SYNTHETASE"/>
    <property type="match status" value="1"/>
</dbReference>
<feature type="binding site" evidence="11">
    <location>
        <begin position="333"/>
        <end position="335"/>
    </location>
    <ligand>
        <name>GTP</name>
        <dbReference type="ChEBI" id="CHEBI:37565"/>
    </ligand>
</feature>
<keyword evidence="8 11" id="KW-0460">Magnesium</keyword>
<dbReference type="Proteomes" id="UP000007431">
    <property type="component" value="Unassembled WGS sequence"/>
</dbReference>
<feature type="active site" description="Proton donor" evidence="11">
    <location>
        <position position="41"/>
    </location>
</feature>
<feature type="active site" description="Proton acceptor" evidence="11">
    <location>
        <position position="13"/>
    </location>
</feature>
<protein>
    <recommendedName>
        <fullName evidence="11 13">Adenylosuccinate synthetase</fullName>
        <shortName evidence="11">AMPSase</shortName>
        <shortName evidence="11">AdSS</shortName>
        <ecNumber evidence="11 13">6.3.4.4</ecNumber>
    </recommendedName>
    <alternativeName>
        <fullName evidence="11">IMP--aspartate ligase</fullName>
    </alternativeName>
</protein>
<dbReference type="PANTHER" id="PTHR11846:SF0">
    <property type="entry name" value="ADENYLOSUCCINATE SYNTHETASE"/>
    <property type="match status" value="1"/>
</dbReference>
<dbReference type="eggNOG" id="KOG1355">
    <property type="taxonomic scope" value="Eukaryota"/>
</dbReference>
<comment type="function">
    <text evidence="1">Plays an important role in the de novo pathway and in the salvage pathway of purine nucleotide biosynthesis. Catalyzes the first committed step in the biosynthesis of AMP from IMP.</text>
</comment>
<feature type="binding site" evidence="11">
    <location>
        <position position="305"/>
    </location>
    <ligand>
        <name>IMP</name>
        <dbReference type="ChEBI" id="CHEBI:58053"/>
    </ligand>
</feature>
<evidence type="ECO:0000256" key="9">
    <source>
        <dbReference type="ARBA" id="ARBA00023134"/>
    </source>
</evidence>
<dbReference type="OrthoDB" id="10265645at2759"/>
<dbReference type="Pfam" id="PF00709">
    <property type="entry name" value="Adenylsucc_synt"/>
    <property type="match status" value="1"/>
</dbReference>
<dbReference type="OMA" id="FHHAKPI"/>
<accession>D8PU03</accession>
<dbReference type="EMBL" id="GL377303">
    <property type="protein sequence ID" value="EFI99867.1"/>
    <property type="molecule type" value="Genomic_DNA"/>
</dbReference>
<dbReference type="STRING" id="578458.D8PU03"/>
<keyword evidence="3 11" id="KW-0963">Cytoplasm</keyword>
<evidence type="ECO:0000256" key="1">
    <source>
        <dbReference type="ARBA" id="ARBA00003779"/>
    </source>
</evidence>
<feature type="binding site" evidence="11">
    <location>
        <position position="135"/>
    </location>
    <ligand>
        <name>IMP</name>
        <dbReference type="ChEBI" id="CHEBI:58053"/>
    </ligand>
</feature>
<feature type="binding site" evidence="11">
    <location>
        <begin position="415"/>
        <end position="417"/>
    </location>
    <ligand>
        <name>GTP</name>
        <dbReference type="ChEBI" id="CHEBI:37565"/>
    </ligand>
</feature>
<comment type="function">
    <text evidence="11">Plays an important role in the de novo pathway and in the salvage pathway of purine nucleotide biosynthesis. Catalyzes the first commited step in the biosynthesis of AMP from IMP.</text>
</comment>
<feature type="binding site" evidence="11">
    <location>
        <begin position="38"/>
        <end position="41"/>
    </location>
    <ligand>
        <name>IMP</name>
        <dbReference type="ChEBI" id="CHEBI:58053"/>
    </ligand>
</feature>
<dbReference type="Gene3D" id="3.90.170.10">
    <property type="entry name" value="Adenylosuccinate Synthetase, subunit A, domain 3"/>
    <property type="match status" value="1"/>
</dbReference>
<evidence type="ECO:0000256" key="12">
    <source>
        <dbReference type="PROSITE-ProRule" id="PRU10134"/>
    </source>
</evidence>
<feature type="binding site" evidence="11">
    <location>
        <position position="40"/>
    </location>
    <ligand>
        <name>Mg(2+)</name>
        <dbReference type="ChEBI" id="CHEBI:18420"/>
    </ligand>
</feature>
<reference evidence="14 15" key="1">
    <citation type="journal article" date="2010" name="Nat. Biotechnol.">
        <title>Genome sequence of the model mushroom Schizophyllum commune.</title>
        <authorList>
            <person name="Ohm R.A."/>
            <person name="de Jong J.F."/>
            <person name="Lugones L.G."/>
            <person name="Aerts A."/>
            <person name="Kothe E."/>
            <person name="Stajich J.E."/>
            <person name="de Vries R.P."/>
            <person name="Record E."/>
            <person name="Levasseur A."/>
            <person name="Baker S.E."/>
            <person name="Bartholomew K.A."/>
            <person name="Coutinho P.M."/>
            <person name="Erdmann S."/>
            <person name="Fowler T.J."/>
            <person name="Gathman A.C."/>
            <person name="Lombard V."/>
            <person name="Henrissat B."/>
            <person name="Knabe N."/>
            <person name="Kuees U."/>
            <person name="Lilly W.W."/>
            <person name="Lindquist E."/>
            <person name="Lucas S."/>
            <person name="Magnuson J.K."/>
            <person name="Piumi F."/>
            <person name="Raudaskoski M."/>
            <person name="Salamov A."/>
            <person name="Schmutz J."/>
            <person name="Schwarze F.W.M.R."/>
            <person name="vanKuyk P.A."/>
            <person name="Horton J.S."/>
            <person name="Grigoriev I.V."/>
            <person name="Woesten H.A.B."/>
        </authorList>
    </citation>
    <scope>NUCLEOTIDE SEQUENCE [LARGE SCALE GENOMIC DNA]</scope>
    <source>
        <strain evidence="15">H4-8 / FGSC 9210</strain>
    </source>
</reference>
<feature type="binding site" evidence="11">
    <location>
        <begin position="12"/>
        <end position="18"/>
    </location>
    <ligand>
        <name>GTP</name>
        <dbReference type="ChEBI" id="CHEBI:37565"/>
    </ligand>
</feature>
<dbReference type="GO" id="GO:0000287">
    <property type="term" value="F:magnesium ion binding"/>
    <property type="evidence" value="ECO:0007669"/>
    <property type="project" value="UniProtKB-UniRule"/>
</dbReference>
<dbReference type="CDD" id="cd03108">
    <property type="entry name" value="AdSS"/>
    <property type="match status" value="1"/>
</dbReference>
<dbReference type="InterPro" id="IPR042109">
    <property type="entry name" value="Adenylosuccinate_synth_dom1"/>
</dbReference>
<evidence type="ECO:0000256" key="8">
    <source>
        <dbReference type="ARBA" id="ARBA00022842"/>
    </source>
</evidence>
<dbReference type="InterPro" id="IPR042110">
    <property type="entry name" value="Adenylosuccinate_synth_dom2"/>
</dbReference>
<evidence type="ECO:0000256" key="2">
    <source>
        <dbReference type="ARBA" id="ARBA00011738"/>
    </source>
</evidence>
<dbReference type="VEuPathDB" id="FungiDB:SCHCODRAFT_02608728"/>
<comment type="catalytic activity">
    <reaction evidence="10 11 13">
        <text>IMP + L-aspartate + GTP = N(6)-(1,2-dicarboxyethyl)-AMP + GDP + phosphate + 2 H(+)</text>
        <dbReference type="Rhea" id="RHEA:15753"/>
        <dbReference type="ChEBI" id="CHEBI:15378"/>
        <dbReference type="ChEBI" id="CHEBI:29991"/>
        <dbReference type="ChEBI" id="CHEBI:37565"/>
        <dbReference type="ChEBI" id="CHEBI:43474"/>
        <dbReference type="ChEBI" id="CHEBI:57567"/>
        <dbReference type="ChEBI" id="CHEBI:58053"/>
        <dbReference type="ChEBI" id="CHEBI:58189"/>
        <dbReference type="EC" id="6.3.4.4"/>
    </reaction>
</comment>
<evidence type="ECO:0000313" key="15">
    <source>
        <dbReference type="Proteomes" id="UP000007431"/>
    </source>
</evidence>
<dbReference type="GO" id="GO:0044208">
    <property type="term" value="P:'de novo' AMP biosynthetic process"/>
    <property type="evidence" value="ECO:0007669"/>
    <property type="project" value="UniProtKB-UniRule"/>
</dbReference>
<dbReference type="InParanoid" id="D8PU03"/>
<dbReference type="InterPro" id="IPR001114">
    <property type="entry name" value="Adenylosuccinate_synthetase"/>
</dbReference>
<dbReference type="GO" id="GO:0005737">
    <property type="term" value="C:cytoplasm"/>
    <property type="evidence" value="ECO:0007669"/>
    <property type="project" value="UniProtKB-SubCell"/>
</dbReference>
<feature type="binding site" evidence="11">
    <location>
        <position position="149"/>
    </location>
    <ligand>
        <name>IMP</name>
        <dbReference type="ChEBI" id="CHEBI:58053"/>
        <note>ligand shared between dimeric partners</note>
    </ligand>
</feature>
<dbReference type="FunCoup" id="D8PU03">
    <property type="interactions" value="608"/>
</dbReference>
<dbReference type="InterPro" id="IPR027417">
    <property type="entry name" value="P-loop_NTPase"/>
</dbReference>
<feature type="binding site" evidence="11">
    <location>
        <begin position="301"/>
        <end position="307"/>
    </location>
    <ligand>
        <name>substrate</name>
    </ligand>
</feature>
<evidence type="ECO:0000256" key="7">
    <source>
        <dbReference type="ARBA" id="ARBA00022755"/>
    </source>
</evidence>
<dbReference type="InterPro" id="IPR042111">
    <property type="entry name" value="Adenylosuccinate_synth_dom3"/>
</dbReference>
<feature type="binding site" evidence="11">
    <location>
        <position position="307"/>
    </location>
    <ligand>
        <name>GTP</name>
        <dbReference type="ChEBI" id="CHEBI:37565"/>
    </ligand>
</feature>
<evidence type="ECO:0000256" key="3">
    <source>
        <dbReference type="ARBA" id="ARBA00022490"/>
    </source>
</evidence>